<protein>
    <submittedName>
        <fullName evidence="1">Uncharacterized protein</fullName>
    </submittedName>
</protein>
<gene>
    <name evidence="1" type="ORF">O6H91_22G027600</name>
</gene>
<organism evidence="1 2">
    <name type="scientific">Diphasiastrum complanatum</name>
    <name type="common">Issler's clubmoss</name>
    <name type="synonym">Lycopodium complanatum</name>
    <dbReference type="NCBI Taxonomy" id="34168"/>
    <lineage>
        <taxon>Eukaryota</taxon>
        <taxon>Viridiplantae</taxon>
        <taxon>Streptophyta</taxon>
        <taxon>Embryophyta</taxon>
        <taxon>Tracheophyta</taxon>
        <taxon>Lycopodiopsida</taxon>
        <taxon>Lycopodiales</taxon>
        <taxon>Lycopodiaceae</taxon>
        <taxon>Lycopodioideae</taxon>
        <taxon>Diphasiastrum</taxon>
    </lineage>
</organism>
<evidence type="ECO:0000313" key="2">
    <source>
        <dbReference type="Proteomes" id="UP001162992"/>
    </source>
</evidence>
<reference evidence="2" key="1">
    <citation type="journal article" date="2024" name="Proc. Natl. Acad. Sci. U.S.A.">
        <title>Extraordinary preservation of gene collinearity over three hundred million years revealed in homosporous lycophytes.</title>
        <authorList>
            <person name="Li C."/>
            <person name="Wickell D."/>
            <person name="Kuo L.Y."/>
            <person name="Chen X."/>
            <person name="Nie B."/>
            <person name="Liao X."/>
            <person name="Peng D."/>
            <person name="Ji J."/>
            <person name="Jenkins J."/>
            <person name="Williams M."/>
            <person name="Shu S."/>
            <person name="Plott C."/>
            <person name="Barry K."/>
            <person name="Rajasekar S."/>
            <person name="Grimwood J."/>
            <person name="Han X."/>
            <person name="Sun S."/>
            <person name="Hou Z."/>
            <person name="He W."/>
            <person name="Dai G."/>
            <person name="Sun C."/>
            <person name="Schmutz J."/>
            <person name="Leebens-Mack J.H."/>
            <person name="Li F.W."/>
            <person name="Wang L."/>
        </authorList>
    </citation>
    <scope>NUCLEOTIDE SEQUENCE [LARGE SCALE GENOMIC DNA]</scope>
    <source>
        <strain evidence="2">cv. PW_Plant_1</strain>
    </source>
</reference>
<keyword evidence="2" id="KW-1185">Reference proteome</keyword>
<sequence length="342" mass="38817">MDMNQAAPEVAAEAEDVDPVVPTSQVGGHEVRQDNISENITRDLEMEDGEIVEEGKVGEQLESSTIRDMTNAETQPTIGRGGPIYEGILGKRPQHIAVNTYSKRPHNQLGHTSDFVRDDRFINYHRDIYSRGPVNEDVGATSADVPMQINAARKPPLYRPPRNSRSISPSTSRHRNLSRQDPSESVTVAGGVQDNRQVFKLDLLSANNVDWGDMNASHSRENVGESEEAVLEMDITFVNRDADVRDVITSSEQYKKYHEEFSEKYPIYLQLDKVMKSYKKCRTFREPTTSCMRILSGSRNYVQILQKIREEFEIFHNCTTSLKSFLCNVSYDHMLISNLVQD</sequence>
<name>A0ACC2AE04_DIPCM</name>
<evidence type="ECO:0000313" key="1">
    <source>
        <dbReference type="EMBL" id="KAJ7515782.1"/>
    </source>
</evidence>
<dbReference type="EMBL" id="CM055113">
    <property type="protein sequence ID" value="KAJ7515782.1"/>
    <property type="molecule type" value="Genomic_DNA"/>
</dbReference>
<dbReference type="Proteomes" id="UP001162992">
    <property type="component" value="Chromosome 22"/>
</dbReference>
<accession>A0ACC2AE04</accession>
<proteinExistence type="predicted"/>
<comment type="caution">
    <text evidence="1">The sequence shown here is derived from an EMBL/GenBank/DDBJ whole genome shotgun (WGS) entry which is preliminary data.</text>
</comment>